<dbReference type="PANTHER" id="PTHR43986">
    <property type="entry name" value="ELONGATION FACTOR 1-GAMMA"/>
    <property type="match status" value="1"/>
</dbReference>
<dbReference type="FunFam" id="1.20.1050.10:FF:000006">
    <property type="entry name" value="Elongation factor 1 gamma"/>
    <property type="match status" value="1"/>
</dbReference>
<dbReference type="InterPro" id="IPR036282">
    <property type="entry name" value="Glutathione-S-Trfase_C_sf"/>
</dbReference>
<protein>
    <submittedName>
        <fullName evidence="5">Glutathione S-transferase</fullName>
    </submittedName>
</protein>
<dbReference type="Pfam" id="PF02798">
    <property type="entry name" value="GST_N"/>
    <property type="match status" value="1"/>
</dbReference>
<evidence type="ECO:0000256" key="1">
    <source>
        <dbReference type="ARBA" id="ARBA00007409"/>
    </source>
</evidence>
<dbReference type="GO" id="GO:0005634">
    <property type="term" value="C:nucleus"/>
    <property type="evidence" value="ECO:0007669"/>
    <property type="project" value="TreeGrafter"/>
</dbReference>
<dbReference type="SFLD" id="SFLDG00358">
    <property type="entry name" value="Main_(cytGST)"/>
    <property type="match status" value="1"/>
</dbReference>
<evidence type="ECO:0000259" key="3">
    <source>
        <dbReference type="PROSITE" id="PS50404"/>
    </source>
</evidence>
<dbReference type="InterPro" id="IPR004045">
    <property type="entry name" value="Glutathione_S-Trfase_N"/>
</dbReference>
<evidence type="ECO:0000313" key="6">
    <source>
        <dbReference type="EMBL" id="KAF5860971.1"/>
    </source>
</evidence>
<dbReference type="Gene3D" id="3.40.30.10">
    <property type="entry name" value="Glutaredoxin"/>
    <property type="match status" value="1"/>
</dbReference>
<accession>A0A5N6FR36</accession>
<dbReference type="GO" id="GO:0005737">
    <property type="term" value="C:cytoplasm"/>
    <property type="evidence" value="ECO:0007669"/>
    <property type="project" value="TreeGrafter"/>
</dbReference>
<dbReference type="AlphaFoldDB" id="A0A5N7CGX5"/>
<dbReference type="CDD" id="cd03181">
    <property type="entry name" value="GST_C_EF1Bgamma_like"/>
    <property type="match status" value="1"/>
</dbReference>
<dbReference type="InterPro" id="IPR050802">
    <property type="entry name" value="EF-GSTs"/>
</dbReference>
<dbReference type="OrthoDB" id="249703at2759"/>
<comment type="similarity">
    <text evidence="1 2">Belongs to the GST superfamily.</text>
</comment>
<dbReference type="FunFam" id="3.40.30.10:FF:000148">
    <property type="entry name" value="Elongation factor 1B gamma"/>
    <property type="match status" value="1"/>
</dbReference>
<dbReference type="GO" id="GO:0006414">
    <property type="term" value="P:translational elongation"/>
    <property type="evidence" value="ECO:0007669"/>
    <property type="project" value="TreeGrafter"/>
</dbReference>
<dbReference type="InterPro" id="IPR040079">
    <property type="entry name" value="Glutathione_S-Trfase"/>
</dbReference>
<accession>A0A5N7CGX5</accession>
<proteinExistence type="inferred from homology"/>
<dbReference type="PROSITE" id="PS50404">
    <property type="entry name" value="GST_NTER"/>
    <property type="match status" value="1"/>
</dbReference>
<feature type="domain" description="GST N-terminal" evidence="3">
    <location>
        <begin position="3"/>
        <end position="85"/>
    </location>
</feature>
<evidence type="ECO:0000259" key="4">
    <source>
        <dbReference type="PROSITE" id="PS50405"/>
    </source>
</evidence>
<dbReference type="PANTHER" id="PTHR43986:SF10">
    <property type="entry name" value="ELONGATION FACTOR EEF-1B GAMMA SUBUNIT, PUTATIVE (AFU_ORTHOLOGUE AFUA_1G17120)-RELATED"/>
    <property type="match status" value="1"/>
</dbReference>
<reference evidence="5" key="2">
    <citation type="submission" date="2019-04" db="EMBL/GenBank/DDBJ databases">
        <title>Friends and foes A comparative genomics studyof 23 Aspergillus species from section Flavi.</title>
        <authorList>
            <consortium name="DOE Joint Genome Institute"/>
            <person name="Kjaerbolling I."/>
            <person name="Vesth T."/>
            <person name="Frisvad J.C."/>
            <person name="Nybo J.L."/>
            <person name="Theobald S."/>
            <person name="Kildgaard S."/>
            <person name="Isbrandt T."/>
            <person name="Kuo A."/>
            <person name="Sato A."/>
            <person name="Lyhne E.K."/>
            <person name="Kogle M.E."/>
            <person name="Wiebenga A."/>
            <person name="Kun R.S."/>
            <person name="Lubbers R.J."/>
            <person name="Makela M.R."/>
            <person name="Barry K."/>
            <person name="Chovatia M."/>
            <person name="Clum A."/>
            <person name="Daum C."/>
            <person name="Haridas S."/>
            <person name="He G."/>
            <person name="LaButti K."/>
            <person name="Lipzen A."/>
            <person name="Mondo S."/>
            <person name="Riley R."/>
            <person name="Salamov A."/>
            <person name="Simmons B.A."/>
            <person name="Magnuson J.K."/>
            <person name="Henrissat B."/>
            <person name="Mortensen U.H."/>
            <person name="Larsen T.O."/>
            <person name="Devries R.P."/>
            <person name="Grigoriev I.V."/>
            <person name="Machida M."/>
            <person name="Baker S.E."/>
            <person name="Andersen M.R."/>
        </authorList>
    </citation>
    <scope>NUCLEOTIDE SEQUENCE [LARGE SCALE GENOMIC DNA]</scope>
    <source>
        <strain evidence="5">IBT 14317</strain>
    </source>
</reference>
<dbReference type="Pfam" id="PF00043">
    <property type="entry name" value="GST_C"/>
    <property type="match status" value="1"/>
</dbReference>
<reference evidence="6 7" key="1">
    <citation type="submission" date="2019-04" db="EMBL/GenBank/DDBJ databases">
        <title>Aspergillus burnettii sp. nov., novel species from soil in southeast Queensland.</title>
        <authorList>
            <person name="Gilchrist C.L.M."/>
            <person name="Pitt J.I."/>
            <person name="Lange L."/>
            <person name="Lacey H.J."/>
            <person name="Vuong D."/>
            <person name="Midgley D.J."/>
            <person name="Greenfield P."/>
            <person name="Bradbury M."/>
            <person name="Lacey E."/>
            <person name="Busk P.K."/>
            <person name="Pilgaard B."/>
            <person name="Chooi Y.H."/>
            <person name="Piggott A.M."/>
        </authorList>
    </citation>
    <scope>NUCLEOTIDE SEQUENCE [LARGE SCALE GENOMIC DNA]</scope>
    <source>
        <strain evidence="6 7">FRR 5400</strain>
    </source>
</reference>
<evidence type="ECO:0000313" key="7">
    <source>
        <dbReference type="Proteomes" id="UP000541154"/>
    </source>
</evidence>
<accession>A0A8H6E693</accession>
<evidence type="ECO:0000313" key="5">
    <source>
        <dbReference type="EMBL" id="KAE8393404.1"/>
    </source>
</evidence>
<dbReference type="InterPro" id="IPR036249">
    <property type="entry name" value="Thioredoxin-like_sf"/>
</dbReference>
<keyword evidence="7" id="KW-1185">Reference proteome</keyword>
<dbReference type="Proteomes" id="UP000541154">
    <property type="component" value="Unassembled WGS sequence"/>
</dbReference>
<feature type="domain" description="GST C-terminal" evidence="4">
    <location>
        <begin position="91"/>
        <end position="222"/>
    </location>
</feature>
<dbReference type="GO" id="GO:0016740">
    <property type="term" value="F:transferase activity"/>
    <property type="evidence" value="ECO:0007669"/>
    <property type="project" value="UniProtKB-KW"/>
</dbReference>
<dbReference type="SFLD" id="SFLDS00019">
    <property type="entry name" value="Glutathione_Transferase_(cytos"/>
    <property type="match status" value="1"/>
</dbReference>
<dbReference type="EMBL" id="ML735230">
    <property type="protein sequence ID" value="KAE8393404.1"/>
    <property type="molecule type" value="Genomic_DNA"/>
</dbReference>
<name>A0A5N7CGX5_PETAA</name>
<dbReference type="Gene3D" id="1.20.1050.10">
    <property type="match status" value="1"/>
</dbReference>
<dbReference type="CDD" id="cd03044">
    <property type="entry name" value="GST_N_EF1Bgamma"/>
    <property type="match status" value="1"/>
</dbReference>
<dbReference type="PROSITE" id="PS50405">
    <property type="entry name" value="GST_CTER"/>
    <property type="match status" value="1"/>
</dbReference>
<dbReference type="SUPFAM" id="SSF52833">
    <property type="entry name" value="Thioredoxin-like"/>
    <property type="match status" value="1"/>
</dbReference>
<sequence length="223" mass="24772">MTYFGKIYTYPNNPRVEKIQAVANLSSLEILIDPDFQMGVTNRSPEFLAKFPLGKAPAFEGSDGTLLVESDAIAQYVAESGPAKDQLLGVLPAERAQIRRWISFAEGDIMDAVVPFALWQMKLVSYDEAALEGYLAKLERALAALETHLKAGNQKWLATADKLSLADISMAAALAWGFVTVLDQELREKYPSVVAWYERTIESDGVKEAFGEKKFTEKRPSFK</sequence>
<dbReference type="InterPro" id="IPR010987">
    <property type="entry name" value="Glutathione-S-Trfase_C-like"/>
</dbReference>
<evidence type="ECO:0000256" key="2">
    <source>
        <dbReference type="RuleBase" id="RU003494"/>
    </source>
</evidence>
<dbReference type="SUPFAM" id="SSF47616">
    <property type="entry name" value="GST C-terminal domain-like"/>
    <property type="match status" value="1"/>
</dbReference>
<dbReference type="OMA" id="WICYAQG"/>
<gene>
    <name evidence="5" type="ORF">BDV23DRAFT_39990</name>
    <name evidence="6" type="ORF">ETB97_000881</name>
</gene>
<keyword evidence="5" id="KW-0808">Transferase</keyword>
<dbReference type="Proteomes" id="UP000326877">
    <property type="component" value="Unassembled WGS sequence"/>
</dbReference>
<dbReference type="InterPro" id="IPR004046">
    <property type="entry name" value="GST_C"/>
</dbReference>
<dbReference type="EMBL" id="SPNV01000113">
    <property type="protein sequence ID" value="KAF5860971.1"/>
    <property type="molecule type" value="Genomic_DNA"/>
</dbReference>
<organism evidence="5">
    <name type="scientific">Petromyces alliaceus</name>
    <name type="common">Aspergillus alliaceus</name>
    <dbReference type="NCBI Taxonomy" id="209559"/>
    <lineage>
        <taxon>Eukaryota</taxon>
        <taxon>Fungi</taxon>
        <taxon>Dikarya</taxon>
        <taxon>Ascomycota</taxon>
        <taxon>Pezizomycotina</taxon>
        <taxon>Eurotiomycetes</taxon>
        <taxon>Eurotiomycetidae</taxon>
        <taxon>Eurotiales</taxon>
        <taxon>Aspergillaceae</taxon>
        <taxon>Aspergillus</taxon>
        <taxon>Aspergillus subgen. Circumdati</taxon>
    </lineage>
</organism>